<dbReference type="InterPro" id="IPR006094">
    <property type="entry name" value="Oxid_FAD_bind_N"/>
</dbReference>
<dbReference type="GO" id="GO:0071949">
    <property type="term" value="F:FAD binding"/>
    <property type="evidence" value="ECO:0007669"/>
    <property type="project" value="InterPro"/>
</dbReference>
<dbReference type="PANTHER" id="PTHR42973">
    <property type="entry name" value="BINDING OXIDOREDUCTASE, PUTATIVE (AFU_ORTHOLOGUE AFUA_1G17690)-RELATED"/>
    <property type="match status" value="1"/>
</dbReference>
<name>A0AAN7C018_9PEZI</name>
<keyword evidence="4" id="KW-0274">FAD</keyword>
<dbReference type="InterPro" id="IPR016169">
    <property type="entry name" value="FAD-bd_PCMH_sub2"/>
</dbReference>
<reference evidence="7" key="2">
    <citation type="submission" date="2023-05" db="EMBL/GenBank/DDBJ databases">
        <authorList>
            <consortium name="Lawrence Berkeley National Laboratory"/>
            <person name="Steindorff A."/>
            <person name="Hensen N."/>
            <person name="Bonometti L."/>
            <person name="Westerberg I."/>
            <person name="Brannstrom I.O."/>
            <person name="Guillou S."/>
            <person name="Cros-Aarteil S."/>
            <person name="Calhoun S."/>
            <person name="Haridas S."/>
            <person name="Kuo A."/>
            <person name="Mondo S."/>
            <person name="Pangilinan J."/>
            <person name="Riley R."/>
            <person name="Labutti K."/>
            <person name="Andreopoulos B."/>
            <person name="Lipzen A."/>
            <person name="Chen C."/>
            <person name="Yanf M."/>
            <person name="Daum C."/>
            <person name="Ng V."/>
            <person name="Clum A."/>
            <person name="Ohm R."/>
            <person name="Martin F."/>
            <person name="Silar P."/>
            <person name="Natvig D."/>
            <person name="Lalanne C."/>
            <person name="Gautier V."/>
            <person name="Ament-Velasquez S.L."/>
            <person name="Kruys A."/>
            <person name="Hutchinson M.I."/>
            <person name="Powell A.J."/>
            <person name="Barry K."/>
            <person name="Miller A.N."/>
            <person name="Grigoriev I.V."/>
            <person name="Debuchy R."/>
            <person name="Gladieux P."/>
            <person name="Thoren M.H."/>
            <person name="Johannesson H."/>
        </authorList>
    </citation>
    <scope>NUCLEOTIDE SEQUENCE</scope>
    <source>
        <strain evidence="7">CBS 990.96</strain>
    </source>
</reference>
<proteinExistence type="inferred from homology"/>
<gene>
    <name evidence="7" type="ORF">QBC38DRAFT_505924</name>
</gene>
<reference evidence="7" key="1">
    <citation type="journal article" date="2023" name="Mol. Phylogenet. Evol.">
        <title>Genome-scale phylogeny and comparative genomics of the fungal order Sordariales.</title>
        <authorList>
            <person name="Hensen N."/>
            <person name="Bonometti L."/>
            <person name="Westerberg I."/>
            <person name="Brannstrom I.O."/>
            <person name="Guillou S."/>
            <person name="Cros-Aarteil S."/>
            <person name="Calhoun S."/>
            <person name="Haridas S."/>
            <person name="Kuo A."/>
            <person name="Mondo S."/>
            <person name="Pangilinan J."/>
            <person name="Riley R."/>
            <person name="LaButti K."/>
            <person name="Andreopoulos B."/>
            <person name="Lipzen A."/>
            <person name="Chen C."/>
            <person name="Yan M."/>
            <person name="Daum C."/>
            <person name="Ng V."/>
            <person name="Clum A."/>
            <person name="Steindorff A."/>
            <person name="Ohm R.A."/>
            <person name="Martin F."/>
            <person name="Silar P."/>
            <person name="Natvig D.O."/>
            <person name="Lalanne C."/>
            <person name="Gautier V."/>
            <person name="Ament-Velasquez S.L."/>
            <person name="Kruys A."/>
            <person name="Hutchinson M.I."/>
            <person name="Powell A.J."/>
            <person name="Barry K."/>
            <person name="Miller A.N."/>
            <person name="Grigoriev I.V."/>
            <person name="Debuchy R."/>
            <person name="Gladieux P."/>
            <person name="Hiltunen Thoren M."/>
            <person name="Johannesson H."/>
        </authorList>
    </citation>
    <scope>NUCLEOTIDE SEQUENCE</scope>
    <source>
        <strain evidence="7">CBS 990.96</strain>
    </source>
</reference>
<dbReference type="Pfam" id="PF01565">
    <property type="entry name" value="FAD_binding_4"/>
    <property type="match status" value="1"/>
</dbReference>
<comment type="caution">
    <text evidence="7">The sequence shown here is derived from an EMBL/GenBank/DDBJ whole genome shotgun (WGS) entry which is preliminary data.</text>
</comment>
<dbReference type="InterPro" id="IPR006093">
    <property type="entry name" value="Oxy_OxRdtase_FAD_BS"/>
</dbReference>
<dbReference type="Gene3D" id="3.30.43.10">
    <property type="entry name" value="Uridine Diphospho-n-acetylenolpyruvylglucosamine Reductase, domain 2"/>
    <property type="match status" value="1"/>
</dbReference>
<keyword evidence="3" id="KW-0285">Flavoprotein</keyword>
<dbReference type="SUPFAM" id="SSF56176">
    <property type="entry name" value="FAD-binding/transporter-associated domain-like"/>
    <property type="match status" value="1"/>
</dbReference>
<dbReference type="PROSITE" id="PS51387">
    <property type="entry name" value="FAD_PCMH"/>
    <property type="match status" value="1"/>
</dbReference>
<dbReference type="Gene3D" id="3.40.462.20">
    <property type="match status" value="1"/>
</dbReference>
<dbReference type="InterPro" id="IPR016166">
    <property type="entry name" value="FAD-bd_PCMH"/>
</dbReference>
<evidence type="ECO:0000259" key="6">
    <source>
        <dbReference type="PROSITE" id="PS51387"/>
    </source>
</evidence>
<evidence type="ECO:0000256" key="1">
    <source>
        <dbReference type="ARBA" id="ARBA00001974"/>
    </source>
</evidence>
<evidence type="ECO:0000313" key="8">
    <source>
        <dbReference type="Proteomes" id="UP001301958"/>
    </source>
</evidence>
<sequence length="466" mass="52225">MASTSPTAIHIRNTTPPPLFHSLIWSRVFNARQDHKVLPFAYTQPSTVSDIITAVEFAKSHSIRISIRSGGHSWAAWSVRHDAVLIDLVDLDKSLPGGRIQYDPSTQIVSCPPSITGEELNNFLAERGRFFPGGHCPDVGLGGFLLQGGMGWNCKSWRWAAEYLDSLDVVTASGQHLQKISSTFHQVLFWAARGSGPGFPAIVTRFHLKTLPLPTLYQSLYFFPITSFKQVLQWLIHISPTIPETEIVLVTSHFAFNPTTPTILANFLTFSSSTKPLSTVHSSLPQSLTPLPQSKLSFPTTLKDQYAAQRLANPPFHHYRSDNIYLPNDLDSIPCLLEPIFTFLPTPKSSALWFSLSPTSQKGFSSDDMALSLQTDHYVALYAVWEEEKDDEKCEEWIRKLGGIQNEGSYLGDADFSFREYGVDGWRFWGEGVRERLEVVRKKWDGEGRVCGFLDNDELGLDGDEE</sequence>
<organism evidence="7 8">
    <name type="scientific">Podospora fimiseda</name>
    <dbReference type="NCBI Taxonomy" id="252190"/>
    <lineage>
        <taxon>Eukaryota</taxon>
        <taxon>Fungi</taxon>
        <taxon>Dikarya</taxon>
        <taxon>Ascomycota</taxon>
        <taxon>Pezizomycotina</taxon>
        <taxon>Sordariomycetes</taxon>
        <taxon>Sordariomycetidae</taxon>
        <taxon>Sordariales</taxon>
        <taxon>Podosporaceae</taxon>
        <taxon>Podospora</taxon>
    </lineage>
</organism>
<evidence type="ECO:0000313" key="7">
    <source>
        <dbReference type="EMBL" id="KAK4232632.1"/>
    </source>
</evidence>
<keyword evidence="5" id="KW-0560">Oxidoreductase</keyword>
<protein>
    <submittedName>
        <fullName evidence="7">FAD binding domain protein</fullName>
    </submittedName>
</protein>
<dbReference type="AlphaFoldDB" id="A0AAN7C018"/>
<feature type="domain" description="FAD-binding PCMH-type" evidence="6">
    <location>
        <begin position="35"/>
        <end position="213"/>
    </location>
</feature>
<dbReference type="PROSITE" id="PS00862">
    <property type="entry name" value="OX2_COVAL_FAD"/>
    <property type="match status" value="1"/>
</dbReference>
<comment type="cofactor">
    <cofactor evidence="1">
        <name>FAD</name>
        <dbReference type="ChEBI" id="CHEBI:57692"/>
    </cofactor>
</comment>
<dbReference type="GO" id="GO:0016491">
    <property type="term" value="F:oxidoreductase activity"/>
    <property type="evidence" value="ECO:0007669"/>
    <property type="project" value="UniProtKB-KW"/>
</dbReference>
<dbReference type="InterPro" id="IPR050416">
    <property type="entry name" value="FAD-linked_Oxidoreductase"/>
</dbReference>
<evidence type="ECO:0000256" key="2">
    <source>
        <dbReference type="ARBA" id="ARBA00005466"/>
    </source>
</evidence>
<accession>A0AAN7C018</accession>
<dbReference type="Proteomes" id="UP001301958">
    <property type="component" value="Unassembled WGS sequence"/>
</dbReference>
<evidence type="ECO:0000256" key="4">
    <source>
        <dbReference type="ARBA" id="ARBA00022827"/>
    </source>
</evidence>
<dbReference type="PANTHER" id="PTHR42973:SF39">
    <property type="entry name" value="FAD-BINDING PCMH-TYPE DOMAIN-CONTAINING PROTEIN"/>
    <property type="match status" value="1"/>
</dbReference>
<comment type="similarity">
    <text evidence="2">Belongs to the oxygen-dependent FAD-linked oxidoreductase family.</text>
</comment>
<keyword evidence="8" id="KW-1185">Reference proteome</keyword>
<dbReference type="InterPro" id="IPR036318">
    <property type="entry name" value="FAD-bd_PCMH-like_sf"/>
</dbReference>
<evidence type="ECO:0000256" key="5">
    <source>
        <dbReference type="ARBA" id="ARBA00023002"/>
    </source>
</evidence>
<dbReference type="InterPro" id="IPR016167">
    <property type="entry name" value="FAD-bd_PCMH_sub1"/>
</dbReference>
<dbReference type="Gene3D" id="3.30.465.10">
    <property type="match status" value="1"/>
</dbReference>
<evidence type="ECO:0000256" key="3">
    <source>
        <dbReference type="ARBA" id="ARBA00022630"/>
    </source>
</evidence>
<dbReference type="EMBL" id="MU865287">
    <property type="protein sequence ID" value="KAK4232632.1"/>
    <property type="molecule type" value="Genomic_DNA"/>
</dbReference>